<dbReference type="EMBL" id="LAZR01065024">
    <property type="protein sequence ID" value="KKK56378.1"/>
    <property type="molecule type" value="Genomic_DNA"/>
</dbReference>
<evidence type="ECO:0000313" key="1">
    <source>
        <dbReference type="EMBL" id="KKK56378.1"/>
    </source>
</evidence>
<reference evidence="1" key="1">
    <citation type="journal article" date="2015" name="Nature">
        <title>Complex archaea that bridge the gap between prokaryotes and eukaryotes.</title>
        <authorList>
            <person name="Spang A."/>
            <person name="Saw J.H."/>
            <person name="Jorgensen S.L."/>
            <person name="Zaremba-Niedzwiedzka K."/>
            <person name="Martijn J."/>
            <person name="Lind A.E."/>
            <person name="van Eijk R."/>
            <person name="Schleper C."/>
            <person name="Guy L."/>
            <person name="Ettema T.J."/>
        </authorList>
    </citation>
    <scope>NUCLEOTIDE SEQUENCE</scope>
</reference>
<name>A0A0F8WIE4_9ZZZZ</name>
<comment type="caution">
    <text evidence="1">The sequence shown here is derived from an EMBL/GenBank/DDBJ whole genome shotgun (WGS) entry which is preliminary data.</text>
</comment>
<accession>A0A0F8WIE4</accession>
<sequence length="55" mass="6039">MMNLQELLGALVYSALCVDAGVYRREGDPAERIREIDCLVRDLADPAISPDFTVG</sequence>
<protein>
    <submittedName>
        <fullName evidence="1">Uncharacterized protein</fullName>
    </submittedName>
</protein>
<organism evidence="1">
    <name type="scientific">marine sediment metagenome</name>
    <dbReference type="NCBI Taxonomy" id="412755"/>
    <lineage>
        <taxon>unclassified sequences</taxon>
        <taxon>metagenomes</taxon>
        <taxon>ecological metagenomes</taxon>
    </lineage>
</organism>
<dbReference type="AlphaFoldDB" id="A0A0F8WIE4"/>
<gene>
    <name evidence="1" type="ORF">LCGC14_3065160</name>
</gene>
<proteinExistence type="predicted"/>